<sequence>MADVRIDGSTLVVEVRGLDKLWALKSRLEIPLVNVSGATADPGIDREPKGLRAPGAHIPGVITAGTFHRDGEKVFWDVKNPQNAVVIALRDETYARLVVEVADPRATVALIEGAITRPGA</sequence>
<gene>
    <name evidence="1" type="ORF">Aco03nite_079830</name>
</gene>
<keyword evidence="2" id="KW-1185">Reference proteome</keyword>
<evidence type="ECO:0000313" key="1">
    <source>
        <dbReference type="EMBL" id="GID59579.1"/>
    </source>
</evidence>
<protein>
    <recommendedName>
        <fullName evidence="3">Bacterial Pleckstrin homology domain-containing protein</fullName>
    </recommendedName>
</protein>
<evidence type="ECO:0008006" key="3">
    <source>
        <dbReference type="Google" id="ProtNLM"/>
    </source>
</evidence>
<comment type="caution">
    <text evidence="1">The sequence shown here is derived from an EMBL/GenBank/DDBJ whole genome shotgun (WGS) entry which is preliminary data.</text>
</comment>
<proteinExistence type="predicted"/>
<dbReference type="EMBL" id="BOMG01000097">
    <property type="protein sequence ID" value="GID59579.1"/>
    <property type="molecule type" value="Genomic_DNA"/>
</dbReference>
<reference evidence="1 2" key="1">
    <citation type="submission" date="2021-01" db="EMBL/GenBank/DDBJ databases">
        <title>Whole genome shotgun sequence of Actinoplanes couchii NBRC 106145.</title>
        <authorList>
            <person name="Komaki H."/>
            <person name="Tamura T."/>
        </authorList>
    </citation>
    <scope>NUCLEOTIDE SEQUENCE [LARGE SCALE GENOMIC DNA]</scope>
    <source>
        <strain evidence="1 2">NBRC 106145</strain>
    </source>
</reference>
<dbReference type="Proteomes" id="UP000612282">
    <property type="component" value="Unassembled WGS sequence"/>
</dbReference>
<organism evidence="1 2">
    <name type="scientific">Actinoplanes couchii</name>
    <dbReference type="NCBI Taxonomy" id="403638"/>
    <lineage>
        <taxon>Bacteria</taxon>
        <taxon>Bacillati</taxon>
        <taxon>Actinomycetota</taxon>
        <taxon>Actinomycetes</taxon>
        <taxon>Micromonosporales</taxon>
        <taxon>Micromonosporaceae</taxon>
        <taxon>Actinoplanes</taxon>
    </lineage>
</organism>
<dbReference type="RefSeq" id="WP_203805779.1">
    <property type="nucleotide sequence ID" value="NZ_BAAAQE010000112.1"/>
</dbReference>
<name>A0ABQ3XM38_9ACTN</name>
<evidence type="ECO:0000313" key="2">
    <source>
        <dbReference type="Proteomes" id="UP000612282"/>
    </source>
</evidence>
<accession>A0ABQ3XM38</accession>